<proteinExistence type="predicted"/>
<feature type="compositionally biased region" description="Basic and acidic residues" evidence="1">
    <location>
        <begin position="41"/>
        <end position="59"/>
    </location>
</feature>
<sequence>MSPPHQHMQKMSLTALHHEDGLFTKLEKEQPPDGQEGGQDIEERGRREKKQAMDKYRDR</sequence>
<feature type="region of interest" description="Disordered" evidence="1">
    <location>
        <begin position="1"/>
        <end position="59"/>
    </location>
</feature>
<name>A0A085M5W1_9BILA</name>
<dbReference type="AlphaFoldDB" id="A0A085M5W1"/>
<dbReference type="Proteomes" id="UP000030758">
    <property type="component" value="Unassembled WGS sequence"/>
</dbReference>
<dbReference type="EMBL" id="KL363225">
    <property type="protein sequence ID" value="KFD52607.1"/>
    <property type="molecule type" value="Genomic_DNA"/>
</dbReference>
<dbReference type="Proteomes" id="UP000030764">
    <property type="component" value="Unassembled WGS sequence"/>
</dbReference>
<accession>A0A085M5W1</accession>
<reference evidence="2 4" key="1">
    <citation type="journal article" date="2014" name="Nat. Genet.">
        <title>Genome and transcriptome of the porcine whipworm Trichuris suis.</title>
        <authorList>
            <person name="Jex A.R."/>
            <person name="Nejsum P."/>
            <person name="Schwarz E.M."/>
            <person name="Hu L."/>
            <person name="Young N.D."/>
            <person name="Hall R.S."/>
            <person name="Korhonen P.K."/>
            <person name="Liao S."/>
            <person name="Thamsborg S."/>
            <person name="Xia J."/>
            <person name="Xu P."/>
            <person name="Wang S."/>
            <person name="Scheerlinck J.P."/>
            <person name="Hofmann A."/>
            <person name="Sternberg P.W."/>
            <person name="Wang J."/>
            <person name="Gasser R.B."/>
        </authorList>
    </citation>
    <scope>NUCLEOTIDE SEQUENCE [LARGE SCALE GENOMIC DNA]</scope>
    <source>
        <strain evidence="3">DCEP-RM93F</strain>
        <strain evidence="2">DCEP-RM93M</strain>
    </source>
</reference>
<dbReference type="EMBL" id="KL367572">
    <property type="protein sequence ID" value="KFD63503.1"/>
    <property type="molecule type" value="Genomic_DNA"/>
</dbReference>
<evidence type="ECO:0000313" key="3">
    <source>
        <dbReference type="EMBL" id="KFD63503.1"/>
    </source>
</evidence>
<keyword evidence="4" id="KW-1185">Reference proteome</keyword>
<evidence type="ECO:0000313" key="2">
    <source>
        <dbReference type="EMBL" id="KFD52607.1"/>
    </source>
</evidence>
<feature type="compositionally biased region" description="Basic and acidic residues" evidence="1">
    <location>
        <begin position="16"/>
        <end position="31"/>
    </location>
</feature>
<evidence type="ECO:0000313" key="4">
    <source>
        <dbReference type="Proteomes" id="UP000030764"/>
    </source>
</evidence>
<gene>
    <name evidence="2" type="ORF">M513_06454</name>
    <name evidence="3" type="ORF">M514_06454</name>
</gene>
<evidence type="ECO:0000256" key="1">
    <source>
        <dbReference type="SAM" id="MobiDB-lite"/>
    </source>
</evidence>
<organism evidence="2 4">
    <name type="scientific">Trichuris suis</name>
    <name type="common">pig whipworm</name>
    <dbReference type="NCBI Taxonomy" id="68888"/>
    <lineage>
        <taxon>Eukaryota</taxon>
        <taxon>Metazoa</taxon>
        <taxon>Ecdysozoa</taxon>
        <taxon>Nematoda</taxon>
        <taxon>Enoplea</taxon>
        <taxon>Dorylaimia</taxon>
        <taxon>Trichinellida</taxon>
        <taxon>Trichuridae</taxon>
        <taxon>Trichuris</taxon>
    </lineage>
</organism>
<protein>
    <submittedName>
        <fullName evidence="2">Uncharacterized protein</fullName>
    </submittedName>
</protein>